<dbReference type="RefSeq" id="WP_074954981.1">
    <property type="nucleotide sequence ID" value="NZ_FPBV01000019.1"/>
</dbReference>
<organism evidence="5 6">
    <name type="scientific">Alicyclobacillus macrosporangiidus</name>
    <dbReference type="NCBI Taxonomy" id="392015"/>
    <lineage>
        <taxon>Bacteria</taxon>
        <taxon>Bacillati</taxon>
        <taxon>Bacillota</taxon>
        <taxon>Bacilli</taxon>
        <taxon>Bacillales</taxon>
        <taxon>Alicyclobacillaceae</taxon>
        <taxon>Alicyclobacillus</taxon>
    </lineage>
</organism>
<dbReference type="Pfam" id="PF21984">
    <property type="entry name" value="DnaD_N"/>
    <property type="match status" value="1"/>
</dbReference>
<keyword evidence="6" id="KW-1185">Reference proteome</keyword>
<sequence>MKPPERQSVEADVLAGPFVSIPYALLARVGELDIQPAPLLVLLQIVAASQVQQKDFLTPQELATRCGMSPYDVAETIGALVEANLLAIGVRMEPDGTHSNYFDLRPLWNALRPREPARPAAETAELERAKDIVTLFEEEFGRPLSGLECEQIRHWLEQDAHPEWMIVEALREAVLANKYSFKYIDRVLYDWQRHHIRSRADLEAYQAQHRERARGKDETAAGRADRRQGRGSAVQKPERDERYNAFYELFPDV</sequence>
<dbReference type="Proteomes" id="UP000183508">
    <property type="component" value="Unassembled WGS sequence"/>
</dbReference>
<feature type="domain" description="DnaB/C C-terminal" evidence="3">
    <location>
        <begin position="134"/>
        <end position="206"/>
    </location>
</feature>
<name>A0A1I7KUS2_9BACL</name>
<dbReference type="PANTHER" id="PTHR37293:SF6">
    <property type="entry name" value="DNA REPLICATION PROTEIN DNAD"/>
    <property type="match status" value="1"/>
</dbReference>
<proteinExistence type="inferred from homology"/>
<dbReference type="SUPFAM" id="SSF158499">
    <property type="entry name" value="DnaD domain-like"/>
    <property type="match status" value="1"/>
</dbReference>
<evidence type="ECO:0000313" key="5">
    <source>
        <dbReference type="EMBL" id="SFV01191.1"/>
    </source>
</evidence>
<gene>
    <name evidence="5" type="ORF">SAMN05421543_11951</name>
</gene>
<dbReference type="Gene3D" id="1.10.10.630">
    <property type="entry name" value="DnaD domain-like"/>
    <property type="match status" value="1"/>
</dbReference>
<dbReference type="PANTHER" id="PTHR37293">
    <property type="entry name" value="PHAGE REPLICATION PROTEIN-RELATED"/>
    <property type="match status" value="1"/>
</dbReference>
<dbReference type="NCBIfam" id="TIGR01446">
    <property type="entry name" value="DnaD_dom"/>
    <property type="match status" value="1"/>
</dbReference>
<evidence type="ECO:0000259" key="4">
    <source>
        <dbReference type="Pfam" id="PF21984"/>
    </source>
</evidence>
<feature type="compositionally biased region" description="Basic and acidic residues" evidence="2">
    <location>
        <begin position="207"/>
        <end position="228"/>
    </location>
</feature>
<dbReference type="Gene3D" id="1.10.10.10">
    <property type="entry name" value="Winged helix-like DNA-binding domain superfamily/Winged helix DNA-binding domain"/>
    <property type="match status" value="1"/>
</dbReference>
<dbReference type="STRING" id="392015.SAMN05421543_11951"/>
<dbReference type="AlphaFoldDB" id="A0A1I7KUS2"/>
<feature type="domain" description="DnaD N-terminal" evidence="4">
    <location>
        <begin position="21"/>
        <end position="111"/>
    </location>
</feature>
<dbReference type="EMBL" id="FPBV01000019">
    <property type="protein sequence ID" value="SFV01191.1"/>
    <property type="molecule type" value="Genomic_DNA"/>
</dbReference>
<evidence type="ECO:0000256" key="2">
    <source>
        <dbReference type="SAM" id="MobiDB-lite"/>
    </source>
</evidence>
<accession>A0A1I7KUS2</accession>
<comment type="similarity">
    <text evidence="1">Belongs to the DnaB/DnaD family.</text>
</comment>
<evidence type="ECO:0000313" key="6">
    <source>
        <dbReference type="Proteomes" id="UP000183508"/>
    </source>
</evidence>
<evidence type="ECO:0000259" key="3">
    <source>
        <dbReference type="Pfam" id="PF07261"/>
    </source>
</evidence>
<dbReference type="Pfam" id="PF07261">
    <property type="entry name" value="DnaB_2"/>
    <property type="match status" value="1"/>
</dbReference>
<dbReference type="InterPro" id="IPR006343">
    <property type="entry name" value="DnaB/C_C"/>
</dbReference>
<dbReference type="eggNOG" id="COG3935">
    <property type="taxonomic scope" value="Bacteria"/>
</dbReference>
<dbReference type="OrthoDB" id="9770238at2"/>
<protein>
    <submittedName>
        <fullName evidence="5">DNA replication protein</fullName>
    </submittedName>
</protein>
<dbReference type="InterPro" id="IPR053843">
    <property type="entry name" value="DnaD_N"/>
</dbReference>
<dbReference type="InterPro" id="IPR053162">
    <property type="entry name" value="DnaD"/>
</dbReference>
<evidence type="ECO:0000256" key="1">
    <source>
        <dbReference type="ARBA" id="ARBA00093462"/>
    </source>
</evidence>
<reference evidence="6" key="1">
    <citation type="submission" date="2016-10" db="EMBL/GenBank/DDBJ databases">
        <authorList>
            <person name="Varghese N."/>
        </authorList>
    </citation>
    <scope>NUCLEOTIDE SEQUENCE [LARGE SCALE GENOMIC DNA]</scope>
    <source>
        <strain evidence="6">DSM 17980</strain>
    </source>
</reference>
<dbReference type="InterPro" id="IPR034829">
    <property type="entry name" value="DnaD-like_sf"/>
</dbReference>
<feature type="region of interest" description="Disordered" evidence="2">
    <location>
        <begin position="207"/>
        <end position="240"/>
    </location>
</feature>
<dbReference type="InterPro" id="IPR036388">
    <property type="entry name" value="WH-like_DNA-bd_sf"/>
</dbReference>